<keyword evidence="1" id="KW-0812">Transmembrane</keyword>
<dbReference type="EMBL" id="UYRU01045692">
    <property type="protein sequence ID" value="VDN08730.1"/>
    <property type="molecule type" value="Genomic_DNA"/>
</dbReference>
<evidence type="ECO:0000256" key="1">
    <source>
        <dbReference type="SAM" id="Phobius"/>
    </source>
</evidence>
<sequence length="172" mass="19681">MLKTARRVDRVNHDRFLYKTAVALIIFTNFTLTVIGYNSIPWVKIEKTNTKQNNGSYAFDKVTKKGYLSNFQEDLDALFDFYHSKEKGSKRDKHFINAYNCAQAIGNVDTIEHLNANTKAINYNLRLNSESLLTLPTFFSIEPPGFYFSVIAIRIALKCILFGILVELIDPS</sequence>
<dbReference type="AlphaFoldDB" id="A0A3P7L572"/>
<evidence type="ECO:0000313" key="2">
    <source>
        <dbReference type="EMBL" id="VDN08730.1"/>
    </source>
</evidence>
<reference evidence="2 3" key="1">
    <citation type="submission" date="2018-11" db="EMBL/GenBank/DDBJ databases">
        <authorList>
            <consortium name="Pathogen Informatics"/>
        </authorList>
    </citation>
    <scope>NUCLEOTIDE SEQUENCE [LARGE SCALE GENOMIC DNA]</scope>
</reference>
<accession>A0A3P7L572</accession>
<dbReference type="Proteomes" id="UP000281553">
    <property type="component" value="Unassembled WGS sequence"/>
</dbReference>
<proteinExistence type="predicted"/>
<dbReference type="OrthoDB" id="10295163at2759"/>
<organism evidence="2 3">
    <name type="scientific">Dibothriocephalus latus</name>
    <name type="common">Fish tapeworm</name>
    <name type="synonym">Diphyllobothrium latum</name>
    <dbReference type="NCBI Taxonomy" id="60516"/>
    <lineage>
        <taxon>Eukaryota</taxon>
        <taxon>Metazoa</taxon>
        <taxon>Spiralia</taxon>
        <taxon>Lophotrochozoa</taxon>
        <taxon>Platyhelminthes</taxon>
        <taxon>Cestoda</taxon>
        <taxon>Eucestoda</taxon>
        <taxon>Diphyllobothriidea</taxon>
        <taxon>Diphyllobothriidae</taxon>
        <taxon>Dibothriocephalus</taxon>
    </lineage>
</organism>
<feature type="transmembrane region" description="Helical" evidence="1">
    <location>
        <begin position="21"/>
        <end position="40"/>
    </location>
</feature>
<name>A0A3P7L572_DIBLA</name>
<protein>
    <submittedName>
        <fullName evidence="2">Uncharacterized protein</fullName>
    </submittedName>
</protein>
<evidence type="ECO:0000313" key="3">
    <source>
        <dbReference type="Proteomes" id="UP000281553"/>
    </source>
</evidence>
<feature type="transmembrane region" description="Helical" evidence="1">
    <location>
        <begin position="146"/>
        <end position="169"/>
    </location>
</feature>
<keyword evidence="1" id="KW-1133">Transmembrane helix</keyword>
<gene>
    <name evidence="2" type="ORF">DILT_LOCUS4561</name>
</gene>
<keyword evidence="1" id="KW-0472">Membrane</keyword>
<keyword evidence="3" id="KW-1185">Reference proteome</keyword>